<reference evidence="1" key="1">
    <citation type="journal article" date="2021" name="Proc. Natl. Acad. Sci. U.S.A.">
        <title>A Catalog of Tens of Thousands of Viruses from Human Metagenomes Reveals Hidden Associations with Chronic Diseases.</title>
        <authorList>
            <person name="Tisza M.J."/>
            <person name="Buck C.B."/>
        </authorList>
    </citation>
    <scope>NUCLEOTIDE SEQUENCE</scope>
    <source>
        <strain evidence="1">CtHjy10</strain>
    </source>
</reference>
<dbReference type="EMBL" id="BK014871">
    <property type="protein sequence ID" value="DAD79767.1"/>
    <property type="molecule type" value="Genomic_DNA"/>
</dbReference>
<organism evidence="1">
    <name type="scientific">Siphoviridae sp. ctHjy10</name>
    <dbReference type="NCBI Taxonomy" id="2826234"/>
    <lineage>
        <taxon>Viruses</taxon>
        <taxon>Duplodnaviria</taxon>
        <taxon>Heunggongvirae</taxon>
        <taxon>Uroviricota</taxon>
        <taxon>Caudoviricetes</taxon>
    </lineage>
</organism>
<protein>
    <submittedName>
        <fullName evidence="1">Uncharacterized protein</fullName>
    </submittedName>
</protein>
<proteinExistence type="predicted"/>
<accession>A0A8S5MCF2</accession>
<name>A0A8S5MCF2_9CAUD</name>
<sequence length="53" mass="6426">MLHNHPCCISCCIHGALRCKTYVNSVFLSRIVHFGRYCKPCVYQHFLYFRRFR</sequence>
<evidence type="ECO:0000313" key="1">
    <source>
        <dbReference type="EMBL" id="DAD79767.1"/>
    </source>
</evidence>